<comment type="caution">
    <text evidence="3">The sequence shown here is derived from an EMBL/GenBank/DDBJ whole genome shotgun (WGS) entry which is preliminary data.</text>
</comment>
<dbReference type="Proteomes" id="UP000829196">
    <property type="component" value="Unassembled WGS sequence"/>
</dbReference>
<dbReference type="PANTHER" id="PTHR46525:SF10">
    <property type="entry name" value="SENESCENCE REGULATOR"/>
    <property type="match status" value="1"/>
</dbReference>
<organism evidence="3 4">
    <name type="scientific">Dendrobium nobile</name>
    <name type="common">Orchid</name>
    <dbReference type="NCBI Taxonomy" id="94219"/>
    <lineage>
        <taxon>Eukaryota</taxon>
        <taxon>Viridiplantae</taxon>
        <taxon>Streptophyta</taxon>
        <taxon>Embryophyta</taxon>
        <taxon>Tracheophyta</taxon>
        <taxon>Spermatophyta</taxon>
        <taxon>Magnoliopsida</taxon>
        <taxon>Liliopsida</taxon>
        <taxon>Asparagales</taxon>
        <taxon>Orchidaceae</taxon>
        <taxon>Epidendroideae</taxon>
        <taxon>Malaxideae</taxon>
        <taxon>Dendrobiinae</taxon>
        <taxon>Dendrobium</taxon>
    </lineage>
</organism>
<dbReference type="GO" id="GO:0010150">
    <property type="term" value="P:leaf senescence"/>
    <property type="evidence" value="ECO:0007669"/>
    <property type="project" value="UniProtKB-ARBA"/>
</dbReference>
<dbReference type="OrthoDB" id="1917735at2759"/>
<dbReference type="EMBL" id="JAGYWB010000004">
    <property type="protein sequence ID" value="KAI0524749.1"/>
    <property type="molecule type" value="Genomic_DNA"/>
</dbReference>
<gene>
    <name evidence="3" type="ORF">KFK09_004133</name>
</gene>
<dbReference type="AlphaFoldDB" id="A0A8T3BZQ3"/>
<dbReference type="PANTHER" id="PTHR46525">
    <property type="entry name" value="EMB|CAB72159.1"/>
    <property type="match status" value="1"/>
</dbReference>
<evidence type="ECO:0000256" key="2">
    <source>
        <dbReference type="SAM" id="MobiDB-lite"/>
    </source>
</evidence>
<feature type="region of interest" description="Disordered" evidence="2">
    <location>
        <begin position="21"/>
        <end position="83"/>
    </location>
</feature>
<sequence>MAAIRNQKVLKHTIHLFSSRSGKEGVAGGCSTASAGPSSDELDESDVIWASSFAPPQSAGPWPTRKNNMSVNPAGPTAIGSLPVNIPTWSKLQSRVFEEEDDVDAELPPHEVLWRRRAESLSVVEGIGRTLKGRDLSRVRNAVWAQTGFQD</sequence>
<comment type="similarity">
    <text evidence="1">Belongs to the senescence regulator S40 family.</text>
</comment>
<evidence type="ECO:0000313" key="4">
    <source>
        <dbReference type="Proteomes" id="UP000829196"/>
    </source>
</evidence>
<keyword evidence="4" id="KW-1185">Reference proteome</keyword>
<evidence type="ECO:0008006" key="5">
    <source>
        <dbReference type="Google" id="ProtNLM"/>
    </source>
</evidence>
<evidence type="ECO:0000256" key="1">
    <source>
        <dbReference type="ARBA" id="ARBA00034773"/>
    </source>
</evidence>
<name>A0A8T3BZQ3_DENNO</name>
<protein>
    <recommendedName>
        <fullName evidence="5">Senescence regulator</fullName>
    </recommendedName>
</protein>
<evidence type="ECO:0000313" key="3">
    <source>
        <dbReference type="EMBL" id="KAI0524749.1"/>
    </source>
</evidence>
<dbReference type="InterPro" id="IPR007608">
    <property type="entry name" value="Senescence_reg_S40"/>
</dbReference>
<proteinExistence type="inferred from homology"/>
<reference evidence="3" key="1">
    <citation type="journal article" date="2022" name="Front. Genet.">
        <title>Chromosome-Scale Assembly of the Dendrobium nobile Genome Provides Insights Into the Molecular Mechanism of the Biosynthesis of the Medicinal Active Ingredient of Dendrobium.</title>
        <authorList>
            <person name="Xu Q."/>
            <person name="Niu S.-C."/>
            <person name="Li K.-L."/>
            <person name="Zheng P.-J."/>
            <person name="Zhang X.-J."/>
            <person name="Jia Y."/>
            <person name="Liu Y."/>
            <person name="Niu Y.-X."/>
            <person name="Yu L.-H."/>
            <person name="Chen D.-F."/>
            <person name="Zhang G.-Q."/>
        </authorList>
    </citation>
    <scope>NUCLEOTIDE SEQUENCE</scope>
    <source>
        <tissue evidence="3">Leaf</tissue>
    </source>
</reference>
<accession>A0A8T3BZQ3</accession>
<dbReference type="Pfam" id="PF04520">
    <property type="entry name" value="Senescence_reg"/>
    <property type="match status" value="1"/>
</dbReference>